<keyword evidence="5" id="KW-0472">Membrane</keyword>
<evidence type="ECO:0000256" key="1">
    <source>
        <dbReference type="ARBA" id="ARBA00005897"/>
    </source>
</evidence>
<dbReference type="CDD" id="cd00064">
    <property type="entry name" value="FU"/>
    <property type="match status" value="1"/>
</dbReference>
<evidence type="ECO:0000256" key="6">
    <source>
        <dbReference type="SAM" id="SignalP"/>
    </source>
</evidence>
<dbReference type="PROSITE" id="PS01248">
    <property type="entry name" value="EGF_LAM_1"/>
    <property type="match status" value="1"/>
</dbReference>
<dbReference type="GO" id="GO:0048731">
    <property type="term" value="P:system development"/>
    <property type="evidence" value="ECO:0007669"/>
    <property type="project" value="UniProtKB-ARBA"/>
</dbReference>
<evidence type="ECO:0000256" key="5">
    <source>
        <dbReference type="SAM" id="Phobius"/>
    </source>
</evidence>
<dbReference type="GO" id="GO:0005509">
    <property type="term" value="F:calcium ion binding"/>
    <property type="evidence" value="ECO:0007669"/>
    <property type="project" value="InterPro"/>
</dbReference>
<comment type="similarity">
    <text evidence="1">Belongs to the CRELD family.</text>
</comment>
<dbReference type="GO" id="GO:0048513">
    <property type="term" value="P:animal organ development"/>
    <property type="evidence" value="ECO:0007669"/>
    <property type="project" value="UniProtKB-ARBA"/>
</dbReference>
<dbReference type="PROSITE" id="PS00022">
    <property type="entry name" value="EGF_1"/>
    <property type="match status" value="1"/>
</dbReference>
<dbReference type="Pfam" id="PF07645">
    <property type="entry name" value="EGF_CA"/>
    <property type="match status" value="1"/>
</dbReference>
<dbReference type="EMBL" id="GIIL01007512">
    <property type="protein sequence ID" value="NOV51238.1"/>
    <property type="molecule type" value="Transcribed_RNA"/>
</dbReference>
<evidence type="ECO:0000256" key="2">
    <source>
        <dbReference type="ARBA" id="ARBA00022536"/>
    </source>
</evidence>
<dbReference type="Gene3D" id="2.10.220.10">
    <property type="entry name" value="Hormone Receptor, Insulin-like Growth Factor Receptor 1, Chain A, domain 2"/>
    <property type="match status" value="1"/>
</dbReference>
<dbReference type="InterPro" id="IPR009030">
    <property type="entry name" value="Growth_fac_rcpt_cys_sf"/>
</dbReference>
<dbReference type="CDD" id="cd00054">
    <property type="entry name" value="EGF_CA"/>
    <property type="match status" value="1"/>
</dbReference>
<accession>A0A6M2E1H7</accession>
<reference evidence="8" key="1">
    <citation type="submission" date="2020-03" db="EMBL/GenBank/DDBJ databases">
        <title>Transcriptomic Profiling of the Digestive Tract of the Rat Flea, Xenopsylla cheopis, Following Blood Feeding and Infection with Yersinia pestis.</title>
        <authorList>
            <person name="Bland D.M."/>
            <person name="Martens C.A."/>
            <person name="Virtaneva K."/>
            <person name="Kanakabandi K."/>
            <person name="Long D."/>
            <person name="Rosenke R."/>
            <person name="Saturday G.A."/>
            <person name="Hoyt F.H."/>
            <person name="Bruno D.P."/>
            <person name="Ribeiro J.M.C."/>
            <person name="Hinnebusch J."/>
        </authorList>
    </citation>
    <scope>NUCLEOTIDE SEQUENCE</scope>
</reference>
<sequence length="371" mass="41327">MKLIWLLILIITSTNAIDKKSEKRAIKLAPCQSCRTLVDSFKKGMDRTSRGKYEGGDAAWEEQKLGSYMTSEIRLVEIQEKLCNDIERGQDQCHTLAETNEGLIEEWWFKHQENNFNLHEWLCIDKLKVCCPVKHFGPDCLPCEGYPKVCNGNGQCKGNGTRLGNGKCICDKGYDGDLCTTCAEGYYEAYKDEEKLLCSPCHSACKGQCKSGGVKGCIECNTGWFMNKDSGCMDINECVEHKNPCKANEFCVNNEGSFSCLSCDKACKGCTGDGPDMCEKCAEGFELRDNICINVSNEERSTYVSITRYLTYFGLCVATCIILQSSTTVAAFFGLAVAVYISVSEYMLKTHKGTPQIDPNSIDWQSLLKSH</sequence>
<evidence type="ECO:0000313" key="8">
    <source>
        <dbReference type="EMBL" id="NOV51238.1"/>
    </source>
</evidence>
<dbReference type="SMART" id="SM00179">
    <property type="entry name" value="EGF_CA"/>
    <property type="match status" value="1"/>
</dbReference>
<feature type="disulfide bond" evidence="4">
    <location>
        <begin position="170"/>
        <end position="179"/>
    </location>
</feature>
<dbReference type="PROSITE" id="PS01187">
    <property type="entry name" value="EGF_CA"/>
    <property type="match status" value="1"/>
</dbReference>
<name>A0A6M2E1H7_XENCH</name>
<keyword evidence="6" id="KW-0732">Signal</keyword>
<protein>
    <submittedName>
        <fullName evidence="8">Putative cysteine-rich with egf-like domain protein 2</fullName>
    </submittedName>
</protein>
<evidence type="ECO:0000259" key="7">
    <source>
        <dbReference type="PROSITE" id="PS50026"/>
    </source>
</evidence>
<dbReference type="InterPro" id="IPR006212">
    <property type="entry name" value="Furin_repeat"/>
</dbReference>
<evidence type="ECO:0000256" key="4">
    <source>
        <dbReference type="PROSITE-ProRule" id="PRU00076"/>
    </source>
</evidence>
<dbReference type="AlphaFoldDB" id="A0A6M2E1H7"/>
<feature type="signal peptide" evidence="6">
    <location>
        <begin position="1"/>
        <end position="16"/>
    </location>
</feature>
<organism evidence="8">
    <name type="scientific">Xenopsylla cheopis</name>
    <name type="common">Oriental rat flea</name>
    <name type="synonym">Pulex cheopis</name>
    <dbReference type="NCBI Taxonomy" id="163159"/>
    <lineage>
        <taxon>Eukaryota</taxon>
        <taxon>Metazoa</taxon>
        <taxon>Ecdysozoa</taxon>
        <taxon>Arthropoda</taxon>
        <taxon>Hexapoda</taxon>
        <taxon>Insecta</taxon>
        <taxon>Pterygota</taxon>
        <taxon>Neoptera</taxon>
        <taxon>Endopterygota</taxon>
        <taxon>Siphonaptera</taxon>
        <taxon>Pulicidae</taxon>
        <taxon>Xenopsyllinae</taxon>
        <taxon>Xenopsylla</taxon>
    </lineage>
</organism>
<keyword evidence="5" id="KW-0812">Transmembrane</keyword>
<feature type="chain" id="PRO_5027021911" evidence="6">
    <location>
        <begin position="17"/>
        <end position="371"/>
    </location>
</feature>
<evidence type="ECO:0000256" key="3">
    <source>
        <dbReference type="ARBA" id="ARBA00023157"/>
    </source>
</evidence>
<keyword evidence="2 4" id="KW-0245">EGF-like domain</keyword>
<dbReference type="PROSITE" id="PS50026">
    <property type="entry name" value="EGF_3"/>
    <property type="match status" value="1"/>
</dbReference>
<feature type="domain" description="EGF-like" evidence="7">
    <location>
        <begin position="139"/>
        <end position="180"/>
    </location>
</feature>
<comment type="caution">
    <text evidence="4">Lacks conserved residue(s) required for the propagation of feature annotation.</text>
</comment>
<keyword evidence="3 4" id="KW-1015">Disulfide bond</keyword>
<dbReference type="SUPFAM" id="SSF57184">
    <property type="entry name" value="Growth factor receptor domain"/>
    <property type="match status" value="1"/>
</dbReference>
<feature type="transmembrane region" description="Helical" evidence="5">
    <location>
        <begin position="309"/>
        <end position="342"/>
    </location>
</feature>
<dbReference type="SMART" id="SM00261">
    <property type="entry name" value="FU"/>
    <property type="match status" value="2"/>
</dbReference>
<dbReference type="InterPro" id="IPR001881">
    <property type="entry name" value="EGF-like_Ca-bd_dom"/>
</dbReference>
<proteinExistence type="inferred from homology"/>
<dbReference type="InterPro" id="IPR049883">
    <property type="entry name" value="NOTCH1_EGF-like"/>
</dbReference>
<keyword evidence="5" id="KW-1133">Transmembrane helix</keyword>
<dbReference type="InterPro" id="IPR000742">
    <property type="entry name" value="EGF"/>
</dbReference>
<dbReference type="InterPro" id="IPR002049">
    <property type="entry name" value="LE_dom"/>
</dbReference>
<dbReference type="InterPro" id="IPR018097">
    <property type="entry name" value="EGF_Ca-bd_CS"/>
</dbReference>